<comment type="caution">
    <text evidence="14">The sequence shown here is derived from an EMBL/GenBank/DDBJ whole genome shotgun (WGS) entry which is preliminary data.</text>
</comment>
<dbReference type="PANTHER" id="PTHR11504">
    <property type="entry name" value="CYTOCHROME C OXIDASE POLYPEPTIDE VIA"/>
    <property type="match status" value="1"/>
</dbReference>
<dbReference type="FunFam" id="4.10.95.10:FF:000001">
    <property type="entry name" value="Cytochrome c oxidase subunit 6A, mitochondrial"/>
    <property type="match status" value="1"/>
</dbReference>
<evidence type="ECO:0000256" key="8">
    <source>
        <dbReference type="ARBA" id="ARBA00023128"/>
    </source>
</evidence>
<comment type="similarity">
    <text evidence="3 12">Belongs to the cytochrome c oxidase subunit 6A family.</text>
</comment>
<dbReference type="GO" id="GO:0006123">
    <property type="term" value="P:mitochondrial electron transport, cytochrome c to oxygen"/>
    <property type="evidence" value="ECO:0007669"/>
    <property type="project" value="TreeGrafter"/>
</dbReference>
<dbReference type="SUPFAM" id="SSF81411">
    <property type="entry name" value="Mitochondrial cytochrome c oxidase subunit VIa"/>
    <property type="match status" value="1"/>
</dbReference>
<dbReference type="Pfam" id="PF02046">
    <property type="entry name" value="COX6A"/>
    <property type="match status" value="1"/>
</dbReference>
<gene>
    <name evidence="14" type="ORF">BD324DRAFT_167667</name>
</gene>
<organism evidence="14 15">
    <name type="scientific">Kockovaella imperatae</name>
    <dbReference type="NCBI Taxonomy" id="4999"/>
    <lineage>
        <taxon>Eukaryota</taxon>
        <taxon>Fungi</taxon>
        <taxon>Dikarya</taxon>
        <taxon>Basidiomycota</taxon>
        <taxon>Agaricomycotina</taxon>
        <taxon>Tremellomycetes</taxon>
        <taxon>Tremellales</taxon>
        <taxon>Cuniculitremaceae</taxon>
        <taxon>Kockovaella</taxon>
    </lineage>
</organism>
<evidence type="ECO:0000256" key="7">
    <source>
        <dbReference type="ARBA" id="ARBA00022989"/>
    </source>
</evidence>
<dbReference type="PANTHER" id="PTHR11504:SF0">
    <property type="entry name" value="CYTOCHROME C OXIDASE SUBUNIT"/>
    <property type="match status" value="1"/>
</dbReference>
<accession>A0A1Y1UAQ7</accession>
<dbReference type="GO" id="GO:0030234">
    <property type="term" value="F:enzyme regulator activity"/>
    <property type="evidence" value="ECO:0007669"/>
    <property type="project" value="TreeGrafter"/>
</dbReference>
<keyword evidence="15" id="KW-1185">Reference proteome</keyword>
<sequence length="195" mass="21782">MMASTVRSASLRLPLRSVSRVASTARILPAVRANSSTSAAVHGNENQVAQEQGGEMVERTVLNRDMHGVKMERLVHDKIPHGVDAFVVMPGYYADNAFNASRKAVEDHARETTELWRRLSYYVALPACLVTGIWVYLGEKEHADHRQALISSDANGGEPPERKVYSYMNIRTKPFPWGNQTLFFNPDVNIKAEEA</sequence>
<keyword evidence="5" id="KW-0999">Mitochondrion inner membrane</keyword>
<dbReference type="Gene3D" id="4.10.95.10">
    <property type="entry name" value="Cytochrome c oxidase, subunit VIa"/>
    <property type="match status" value="1"/>
</dbReference>
<keyword evidence="4 13" id="KW-0812">Transmembrane</keyword>
<protein>
    <recommendedName>
        <fullName evidence="10">Cytochrome c oxidase subunit 13, mitochondrial</fullName>
    </recommendedName>
    <alternativeName>
        <fullName evidence="11">Cytochrome c oxidase polypeptide VIa</fullName>
    </alternativeName>
</protein>
<evidence type="ECO:0000256" key="2">
    <source>
        <dbReference type="ARBA" id="ARBA00004673"/>
    </source>
</evidence>
<evidence type="ECO:0000256" key="13">
    <source>
        <dbReference type="SAM" id="Phobius"/>
    </source>
</evidence>
<evidence type="ECO:0000313" key="14">
    <source>
        <dbReference type="EMBL" id="ORX34165.1"/>
    </source>
</evidence>
<evidence type="ECO:0000256" key="9">
    <source>
        <dbReference type="ARBA" id="ARBA00023136"/>
    </source>
</evidence>
<comment type="subcellular location">
    <subcellularLocation>
        <location evidence="1">Mitochondrion inner membrane</location>
        <topology evidence="1">Single-pass membrane protein</topology>
    </subcellularLocation>
</comment>
<evidence type="ECO:0000256" key="1">
    <source>
        <dbReference type="ARBA" id="ARBA00004434"/>
    </source>
</evidence>
<dbReference type="GeneID" id="33553887"/>
<comment type="pathway">
    <text evidence="2">Energy metabolism; oxidative phosphorylation.</text>
</comment>
<dbReference type="AlphaFoldDB" id="A0A1Y1UAQ7"/>
<feature type="transmembrane region" description="Helical" evidence="13">
    <location>
        <begin position="119"/>
        <end position="137"/>
    </location>
</feature>
<dbReference type="STRING" id="4999.A0A1Y1UAQ7"/>
<dbReference type="InterPro" id="IPR001349">
    <property type="entry name" value="Cyt_c_oxidase_su6a"/>
</dbReference>
<evidence type="ECO:0000313" key="15">
    <source>
        <dbReference type="Proteomes" id="UP000193218"/>
    </source>
</evidence>
<keyword evidence="7 13" id="KW-1133">Transmembrane helix</keyword>
<evidence type="ECO:0000256" key="12">
    <source>
        <dbReference type="RuleBase" id="RU004396"/>
    </source>
</evidence>
<keyword evidence="6" id="KW-0809">Transit peptide</keyword>
<keyword evidence="8" id="KW-0496">Mitochondrion</keyword>
<dbReference type="RefSeq" id="XP_021868443.1">
    <property type="nucleotide sequence ID" value="XM_022012079.1"/>
</dbReference>
<dbReference type="OrthoDB" id="5947505at2759"/>
<dbReference type="InParanoid" id="A0A1Y1UAQ7"/>
<evidence type="ECO:0000256" key="4">
    <source>
        <dbReference type="ARBA" id="ARBA00022692"/>
    </source>
</evidence>
<keyword evidence="9 13" id="KW-0472">Membrane</keyword>
<evidence type="ECO:0000256" key="6">
    <source>
        <dbReference type="ARBA" id="ARBA00022946"/>
    </source>
</evidence>
<dbReference type="GO" id="GO:0005743">
    <property type="term" value="C:mitochondrial inner membrane"/>
    <property type="evidence" value="ECO:0007669"/>
    <property type="project" value="UniProtKB-SubCell"/>
</dbReference>
<dbReference type="EMBL" id="NBSH01000015">
    <property type="protein sequence ID" value="ORX34165.1"/>
    <property type="molecule type" value="Genomic_DNA"/>
</dbReference>
<reference evidence="14 15" key="1">
    <citation type="submission" date="2017-03" db="EMBL/GenBank/DDBJ databases">
        <title>Widespread Adenine N6-methylation of Active Genes in Fungi.</title>
        <authorList>
            <consortium name="DOE Joint Genome Institute"/>
            <person name="Mondo S.J."/>
            <person name="Dannebaum R.O."/>
            <person name="Kuo R.C."/>
            <person name="Louie K.B."/>
            <person name="Bewick A.J."/>
            <person name="Labutti K."/>
            <person name="Haridas S."/>
            <person name="Kuo A."/>
            <person name="Salamov A."/>
            <person name="Ahrendt S.R."/>
            <person name="Lau R."/>
            <person name="Bowen B.P."/>
            <person name="Lipzen A."/>
            <person name="Sullivan W."/>
            <person name="Andreopoulos W.B."/>
            <person name="Clum A."/>
            <person name="Lindquist E."/>
            <person name="Daum C."/>
            <person name="Northen T.R."/>
            <person name="Ramamoorthy G."/>
            <person name="Schmitz R.J."/>
            <person name="Gryganskyi A."/>
            <person name="Culley D."/>
            <person name="Magnuson J."/>
            <person name="James T.Y."/>
            <person name="O'Malley M.A."/>
            <person name="Stajich J.E."/>
            <person name="Spatafora J.W."/>
            <person name="Visel A."/>
            <person name="Grigoriev I.V."/>
        </authorList>
    </citation>
    <scope>NUCLEOTIDE SEQUENCE [LARGE SCALE GENOMIC DNA]</scope>
    <source>
        <strain evidence="14 15">NRRL Y-17943</strain>
    </source>
</reference>
<proteinExistence type="inferred from homology"/>
<evidence type="ECO:0000256" key="5">
    <source>
        <dbReference type="ARBA" id="ARBA00022792"/>
    </source>
</evidence>
<evidence type="ECO:0000256" key="3">
    <source>
        <dbReference type="ARBA" id="ARBA00005553"/>
    </source>
</evidence>
<dbReference type="Proteomes" id="UP000193218">
    <property type="component" value="Unassembled WGS sequence"/>
</dbReference>
<evidence type="ECO:0000256" key="10">
    <source>
        <dbReference type="ARBA" id="ARBA00070930"/>
    </source>
</evidence>
<name>A0A1Y1UAQ7_9TREE</name>
<dbReference type="InterPro" id="IPR036418">
    <property type="entry name" value="Cyt_c_oxidase_su6a_sf"/>
</dbReference>
<evidence type="ECO:0000256" key="11">
    <source>
        <dbReference type="ARBA" id="ARBA00082360"/>
    </source>
</evidence>